<reference evidence="3" key="2">
    <citation type="submission" date="2012-03" db="EMBL/GenBank/DDBJ databases">
        <title>The complete genome sequence of the pioneer microbe on fresh volcanic deposit, Leptospirillum ferrooxidans strain C2-3.</title>
        <authorList>
            <person name="Fujimura R."/>
            <person name="Sato Y."/>
            <person name="Nishizawa T."/>
            <person name="Nanba K."/>
            <person name="Oshima K."/>
            <person name="Hattori M."/>
            <person name="Kamijo T."/>
            <person name="Ohta H."/>
        </authorList>
    </citation>
    <scope>NUCLEOTIDE SEQUENCE [LARGE SCALE GENOMIC DNA]</scope>
    <source>
        <strain evidence="3">C2-3</strain>
    </source>
</reference>
<name>I0IKG4_LEPFC</name>
<dbReference type="AlphaFoldDB" id="I0IKG4"/>
<feature type="region of interest" description="Disordered" evidence="1">
    <location>
        <begin position="1"/>
        <end position="60"/>
    </location>
</feature>
<dbReference type="HOGENOM" id="CLU_1244047_0_0_0"/>
<accession>I0IKG4</accession>
<keyword evidence="3" id="KW-1185">Reference proteome</keyword>
<gene>
    <name evidence="2" type="ordered locus">LFE_0032</name>
</gene>
<evidence type="ECO:0000256" key="1">
    <source>
        <dbReference type="SAM" id="MobiDB-lite"/>
    </source>
</evidence>
<evidence type="ECO:0008006" key="4">
    <source>
        <dbReference type="Google" id="ProtNLM"/>
    </source>
</evidence>
<feature type="compositionally biased region" description="Basic and acidic residues" evidence="1">
    <location>
        <begin position="1"/>
        <end position="23"/>
    </location>
</feature>
<proteinExistence type="predicted"/>
<feature type="compositionally biased region" description="Basic and acidic residues" evidence="1">
    <location>
        <begin position="36"/>
        <end position="60"/>
    </location>
</feature>
<dbReference type="EMBL" id="AP012342">
    <property type="protein sequence ID" value="BAM05763.1"/>
    <property type="molecule type" value="Genomic_DNA"/>
</dbReference>
<dbReference type="STRING" id="1162668.LFE_0032"/>
<dbReference type="RefSeq" id="WP_014448258.1">
    <property type="nucleotide sequence ID" value="NC_017094.1"/>
</dbReference>
<dbReference type="KEGG" id="lfc:LFE_0032"/>
<evidence type="ECO:0000313" key="3">
    <source>
        <dbReference type="Proteomes" id="UP000007382"/>
    </source>
</evidence>
<dbReference type="Proteomes" id="UP000007382">
    <property type="component" value="Chromosome"/>
</dbReference>
<evidence type="ECO:0000313" key="2">
    <source>
        <dbReference type="EMBL" id="BAM05763.1"/>
    </source>
</evidence>
<organism evidence="2 3">
    <name type="scientific">Leptospirillum ferrooxidans (strain C2-3)</name>
    <dbReference type="NCBI Taxonomy" id="1162668"/>
    <lineage>
        <taxon>Bacteria</taxon>
        <taxon>Pseudomonadati</taxon>
        <taxon>Nitrospirota</taxon>
        <taxon>Nitrospiria</taxon>
        <taxon>Nitrospirales</taxon>
        <taxon>Nitrospiraceae</taxon>
        <taxon>Leptospirillum</taxon>
    </lineage>
</organism>
<protein>
    <recommendedName>
        <fullName evidence="4">DUF1844 domain-containing protein</fullName>
    </recommendedName>
</protein>
<dbReference type="PATRIC" id="fig|1162668.3.peg.41"/>
<sequence>MAEDRNHPEEEIIVNDRRPRFDLDGPDVSAASSEKPPVEEETIRPEETHEHGEDSHLKAPRAPKLEHILSFLSGMALSHLGIDPETGVPDAGFSVREAKFMLTLMELFQDAFREKLSIAALSDRGELPAEEEPRLGHIPALLGALAINALGVDPRTGQQIRNPEPQAAQFYIDLMDLFLKESGESLPVEDRDYIKDMLYQTRMFFVRQRDKGPKLS</sequence>
<reference evidence="2 3" key="1">
    <citation type="journal article" date="2012" name="J. Bacteriol.">
        <title>Complete Genome Sequence of Leptospirillum ferrooxidans Strain C2-3, Isolated from a Fresh Volcanic Ash Deposit on the Island of Miyake, Japan.</title>
        <authorList>
            <person name="Fujimura R."/>
            <person name="Sato Y."/>
            <person name="Nishizawa T."/>
            <person name="Oshima K."/>
            <person name="Kim S.-W."/>
            <person name="Hattori M."/>
            <person name="Kamijo T."/>
            <person name="Ohta H."/>
        </authorList>
    </citation>
    <scope>NUCLEOTIDE SEQUENCE [LARGE SCALE GENOMIC DNA]</scope>
    <source>
        <strain evidence="2 3">C2-3</strain>
    </source>
</reference>
<dbReference type="OrthoDB" id="9814414at2"/>